<feature type="signal peptide" evidence="1">
    <location>
        <begin position="1"/>
        <end position="21"/>
    </location>
</feature>
<keyword evidence="1" id="KW-0732">Signal</keyword>
<dbReference type="RefSeq" id="WP_232046576.1">
    <property type="nucleotide sequence ID" value="NZ_LT615367.1"/>
</dbReference>
<dbReference type="KEGG" id="daq:DAQ1742_00312"/>
<accession>A0A375A671</accession>
<dbReference type="InterPro" id="IPR010858">
    <property type="entry name" value="DUF1481"/>
</dbReference>
<keyword evidence="3" id="KW-1185">Reference proteome</keyword>
<evidence type="ECO:0000313" key="2">
    <source>
        <dbReference type="EMBL" id="SLM61426.1"/>
    </source>
</evidence>
<sequence length="222" mass="25301">MLFYRRCRCLGLLALTGMQVACSSHSPLPAVFASGYLADRGVVRLWRQDEPQQQLTTLVTVFTPLEGDEIRITRYHFQQGVLREVAEKRTTSPREEVRLRFDQAGTVSYMQRQLPQRRESLSEDDIALYQFDARQRLALSDSLRAGHVLLRQGHWQAGQVTTCEGQSVRPDWDGSAQRWINQQAAQAKGALGIAWLSSPQGTQLLQMAEEDFCRFEPFKEGE</sequence>
<dbReference type="AlphaFoldDB" id="A0A375A671"/>
<evidence type="ECO:0000256" key="1">
    <source>
        <dbReference type="SAM" id="SignalP"/>
    </source>
</evidence>
<proteinExistence type="predicted"/>
<dbReference type="Pfam" id="PF07356">
    <property type="entry name" value="DUF1481"/>
    <property type="match status" value="1"/>
</dbReference>
<protein>
    <submittedName>
        <fullName evidence="2">Conserved protein, probable lipoprotein</fullName>
    </submittedName>
</protein>
<reference evidence="2 3" key="1">
    <citation type="submission" date="2016-09" db="EMBL/GenBank/DDBJ databases">
        <authorList>
            <person name="Reverchon S."/>
            <person name="Nasser W."/>
            <person name="Leonard S."/>
            <person name="Brochier C."/>
            <person name="Duprey A."/>
        </authorList>
    </citation>
    <scope>NUCLEOTIDE SEQUENCE [LARGE SCALE GENOMIC DNA]</scope>
    <source>
        <strain evidence="2 3">174/2</strain>
    </source>
</reference>
<evidence type="ECO:0000313" key="3">
    <source>
        <dbReference type="Proteomes" id="UP000294820"/>
    </source>
</evidence>
<feature type="chain" id="PRO_5016696692" evidence="1">
    <location>
        <begin position="22"/>
        <end position="222"/>
    </location>
</feature>
<dbReference type="Proteomes" id="UP000294820">
    <property type="component" value="Chromosome 1"/>
</dbReference>
<dbReference type="EMBL" id="LT615367">
    <property type="protein sequence ID" value="SLM61426.1"/>
    <property type="molecule type" value="Genomic_DNA"/>
</dbReference>
<gene>
    <name evidence="2" type="primary">yjaH</name>
    <name evidence="2" type="ORF">DAQ1742_00312</name>
</gene>
<keyword evidence="2" id="KW-0449">Lipoprotein</keyword>
<name>A0A375A671_9GAMM</name>
<organism evidence="2 3">
    <name type="scientific">Dickeya aquatica</name>
    <dbReference type="NCBI Taxonomy" id="1401087"/>
    <lineage>
        <taxon>Bacteria</taxon>
        <taxon>Pseudomonadati</taxon>
        <taxon>Pseudomonadota</taxon>
        <taxon>Gammaproteobacteria</taxon>
        <taxon>Enterobacterales</taxon>
        <taxon>Pectobacteriaceae</taxon>
        <taxon>Dickeya</taxon>
    </lineage>
</organism>